<dbReference type="InterPro" id="IPR006149">
    <property type="entry name" value="EB_dom"/>
</dbReference>
<accession>A0A914CTB1</accession>
<name>A0A914CTB1_9BILA</name>
<proteinExistence type="predicted"/>
<dbReference type="Pfam" id="PF01683">
    <property type="entry name" value="EB"/>
    <property type="match status" value="1"/>
</dbReference>
<evidence type="ECO:0000313" key="2">
    <source>
        <dbReference type="Proteomes" id="UP000887540"/>
    </source>
</evidence>
<protein>
    <recommendedName>
        <fullName evidence="1">EB domain-containing protein</fullName>
    </recommendedName>
</protein>
<keyword evidence="2" id="KW-1185">Reference proteome</keyword>
<reference evidence="3" key="1">
    <citation type="submission" date="2022-11" db="UniProtKB">
        <authorList>
            <consortium name="WormBaseParasite"/>
        </authorList>
    </citation>
    <scope>IDENTIFICATION</scope>
</reference>
<feature type="domain" description="EB" evidence="1">
    <location>
        <begin position="4"/>
        <end position="48"/>
    </location>
</feature>
<evidence type="ECO:0000313" key="3">
    <source>
        <dbReference type="WBParaSite" id="ACRNAN_scaffold14356.g17730.t1"/>
    </source>
</evidence>
<evidence type="ECO:0000259" key="1">
    <source>
        <dbReference type="Pfam" id="PF01683"/>
    </source>
</evidence>
<dbReference type="AlphaFoldDB" id="A0A914CTB1"/>
<dbReference type="WBParaSite" id="ACRNAN_scaffold14356.g17730.t1">
    <property type="protein sequence ID" value="ACRNAN_scaffold14356.g17730.t1"/>
    <property type="gene ID" value="ACRNAN_scaffold14356.g17730"/>
</dbReference>
<sequence length="283" mass="31417">MSECQKNELLIENSCFPMKIPGENCIHNDQCLSYLFEPKYYCIDSLCQQKNLHNIPLIGIPETIMNTLSISPKRLSPPRFKKELMKPFAWIPELSFKPKIYKGQVCRGTYSRPQMMHGVVVECMSNPCAPNYECEYVHGGGRYICCSRKNIASSQMMSSLGLAALSKMPQNYGLALPSSLYSGIPSSISAGSGCVTKTCTTCTRECGCMQRSQNEYLCCPNQLVQPNLNFGFLQWTIAINLSPVPQDCLPPDFGYCYCPSVKIVASIIPIIPIVPTTTTTSPD</sequence>
<dbReference type="Proteomes" id="UP000887540">
    <property type="component" value="Unplaced"/>
</dbReference>
<organism evidence="2 3">
    <name type="scientific">Acrobeloides nanus</name>
    <dbReference type="NCBI Taxonomy" id="290746"/>
    <lineage>
        <taxon>Eukaryota</taxon>
        <taxon>Metazoa</taxon>
        <taxon>Ecdysozoa</taxon>
        <taxon>Nematoda</taxon>
        <taxon>Chromadorea</taxon>
        <taxon>Rhabditida</taxon>
        <taxon>Tylenchina</taxon>
        <taxon>Cephalobomorpha</taxon>
        <taxon>Cephaloboidea</taxon>
        <taxon>Cephalobidae</taxon>
        <taxon>Acrobeloides</taxon>
    </lineage>
</organism>